<dbReference type="SUPFAM" id="SSF140990">
    <property type="entry name" value="FtsH protease domain-like"/>
    <property type="match status" value="1"/>
</dbReference>
<comment type="similarity">
    <text evidence="1">In the C-terminal section; belongs to the peptidase M41 family.</text>
</comment>
<dbReference type="SUPFAM" id="SSF52540">
    <property type="entry name" value="P-loop containing nucleoside triphosphate hydrolases"/>
    <property type="match status" value="1"/>
</dbReference>
<feature type="domain" description="AAA+ ATPase" evidence="5">
    <location>
        <begin position="541"/>
        <end position="678"/>
    </location>
</feature>
<evidence type="ECO:0000313" key="6">
    <source>
        <dbReference type="EMBL" id="GIL53595.1"/>
    </source>
</evidence>
<sequence length="1096" mass="119500">MQCLAAGSVWAGACNPCRRCPAPVLAAPSHAIQTSLALGISCRRSTILQKCRHVIHTIASASREDRMEEPSQKPSFCGRNAVQSSELNKFLSSTAKVLGVAGLMVLTTLSGPTRAAHARDRAVQSPPPIAALAYHRNPVLSDLAAAVATTTTAEAAADAAAAAPLVESADMPGARGTVETAYKAFLERVTAQVLADNPGAQGQPELLKQLVRARALGTPLSFDELMRSRVPAPDDVPNRNSRQEVAEQIKAIMDQYDREDFDLGIKQFMLEAKVKAKLEAASRGTSRDRAAPKDYEEALAAELFAAEAGAAPKEKAKTEDMVDDAFTTEVVEEALALFGDANSVKTAWRTQDVLRELSYTQLWSLVEEGHVARLRFYGPGRDKVMVTTKASAPGGVRVSKVVLPPDPELLNHLVVHGVVVDEGASSEDDRLRASLFIQILRYTVPFMVISGLFWILHTWILDPVPNKFRRQEFIRYRREMLHVASKLNFRTPAREVRIDTTSPDFIKWDDINGIDEVKNEITEIIEYLRNPALLRSRGVARIGGVLLAGAPGTGKTLLAKAIAAEGGVRMFTCSGTDFYDVYSGVGARRIRETFDRLRNAAPAILFIDEFDALGAARGAQASGDESASIINELLVQMDGFEDNRGIVVLGATNRPNAIDSALIRPGRFDRIIYMPLPDAAGRAKIMQVHARNKAVDPTINWYEVARAMAGFTGADVMGLMARAARMAARQGREAITEDDIYAAMENKTVEAMVENTSAGGGGGFVADDVSPDNPEPIPPQLRKSISVYEAGKALVAYITPEYEEIARVSVCPLNIISGFTLFVEDEDKNVNAILTRSELEARMVVSLAGRCSEKLVMGEGNVTGMGSPDLFHANLIAREMVMSMGMGRRTGPVDLLRVMGAAEGAPGESTLRAGPEVSEEEPFYYHTSDMSTEQARVALSEVVELLEAAEAKAMYGLAMNWKPLQALTQALLDRGTLTGKEVAHILETNGVIHFPDPYTGGFGWDPDGSLRYPFKPDTPAPTDEELERAKRKEEAEEEAAKPKLTGALAKTWFAGTEYDAPRTPDGRFAHGWHWNMPYSIRKTLPDWYKKEIERYS</sequence>
<dbReference type="Gene3D" id="1.10.8.60">
    <property type="match status" value="1"/>
</dbReference>
<dbReference type="PANTHER" id="PTHR23076">
    <property type="entry name" value="METALLOPROTEASE M41 FTSH"/>
    <property type="match status" value="1"/>
</dbReference>
<dbReference type="GO" id="GO:0045037">
    <property type="term" value="P:protein import into chloroplast stroma"/>
    <property type="evidence" value="ECO:0007669"/>
    <property type="project" value="TreeGrafter"/>
</dbReference>
<dbReference type="InterPro" id="IPR003593">
    <property type="entry name" value="AAA+_ATPase"/>
</dbReference>
<evidence type="ECO:0000256" key="2">
    <source>
        <dbReference type="ARBA" id="ARBA00010550"/>
    </source>
</evidence>
<proteinExistence type="inferred from homology"/>
<comment type="caution">
    <text evidence="6">The sequence shown here is derived from an EMBL/GenBank/DDBJ whole genome shotgun (WGS) entry which is preliminary data.</text>
</comment>
<keyword evidence="4" id="KW-0378">Hydrolase</keyword>
<dbReference type="EMBL" id="BNCO01000015">
    <property type="protein sequence ID" value="GIL53595.1"/>
    <property type="molecule type" value="Genomic_DNA"/>
</dbReference>
<dbReference type="PANTHER" id="PTHR23076:SF37">
    <property type="entry name" value="ATP-DEPENDENT ZINC METALLOPROTEASE FTSH 4, MITOCHONDRIAL"/>
    <property type="match status" value="1"/>
</dbReference>
<dbReference type="InterPro" id="IPR000642">
    <property type="entry name" value="Peptidase_M41"/>
</dbReference>
<dbReference type="Gene3D" id="3.30.720.210">
    <property type="match status" value="1"/>
</dbReference>
<dbReference type="Pfam" id="PF00004">
    <property type="entry name" value="AAA"/>
    <property type="match status" value="1"/>
</dbReference>
<evidence type="ECO:0000256" key="4">
    <source>
        <dbReference type="ARBA" id="ARBA00022801"/>
    </source>
</evidence>
<name>A0A8J4B4M3_9CHLO</name>
<dbReference type="Gene3D" id="3.40.50.300">
    <property type="entry name" value="P-loop containing nucleotide triphosphate hydrolases"/>
    <property type="match status" value="1"/>
</dbReference>
<dbReference type="Pfam" id="PF01434">
    <property type="entry name" value="Peptidase_M41"/>
    <property type="match status" value="1"/>
</dbReference>
<keyword evidence="7" id="KW-1185">Reference proteome</keyword>
<dbReference type="GO" id="GO:0009507">
    <property type="term" value="C:chloroplast"/>
    <property type="evidence" value="ECO:0007669"/>
    <property type="project" value="TreeGrafter"/>
</dbReference>
<comment type="similarity">
    <text evidence="2">In the N-terminal section; belongs to the AAA ATPase family.</text>
</comment>
<gene>
    <name evidence="6" type="ORF">Vafri_9208</name>
</gene>
<dbReference type="PROSITE" id="PS00674">
    <property type="entry name" value="AAA"/>
    <property type="match status" value="1"/>
</dbReference>
<dbReference type="GO" id="GO:0004176">
    <property type="term" value="F:ATP-dependent peptidase activity"/>
    <property type="evidence" value="ECO:0007669"/>
    <property type="project" value="InterPro"/>
</dbReference>
<dbReference type="Proteomes" id="UP000747399">
    <property type="component" value="Unassembled WGS sequence"/>
</dbReference>
<dbReference type="SMART" id="SM00382">
    <property type="entry name" value="AAA"/>
    <property type="match status" value="1"/>
</dbReference>
<dbReference type="GO" id="GO:0016887">
    <property type="term" value="F:ATP hydrolysis activity"/>
    <property type="evidence" value="ECO:0007669"/>
    <property type="project" value="InterPro"/>
</dbReference>
<dbReference type="AlphaFoldDB" id="A0A8J4B4M3"/>
<evidence type="ECO:0000256" key="1">
    <source>
        <dbReference type="ARBA" id="ARBA00010044"/>
    </source>
</evidence>
<evidence type="ECO:0000259" key="5">
    <source>
        <dbReference type="SMART" id="SM00382"/>
    </source>
</evidence>
<protein>
    <recommendedName>
        <fullName evidence="5">AAA+ ATPase domain-containing protein</fullName>
    </recommendedName>
</protein>
<accession>A0A8J4B4M3</accession>
<dbReference type="GO" id="GO:0006508">
    <property type="term" value="P:proteolysis"/>
    <property type="evidence" value="ECO:0007669"/>
    <property type="project" value="UniProtKB-KW"/>
</dbReference>
<dbReference type="InterPro" id="IPR027417">
    <property type="entry name" value="P-loop_NTPase"/>
</dbReference>
<keyword evidence="3" id="KW-0645">Protease</keyword>
<dbReference type="InterPro" id="IPR041569">
    <property type="entry name" value="AAA_lid_3"/>
</dbReference>
<dbReference type="InterPro" id="IPR003960">
    <property type="entry name" value="ATPase_AAA_CS"/>
</dbReference>
<dbReference type="GO" id="GO:0005524">
    <property type="term" value="F:ATP binding"/>
    <property type="evidence" value="ECO:0007669"/>
    <property type="project" value="InterPro"/>
</dbReference>
<dbReference type="Pfam" id="PF17862">
    <property type="entry name" value="AAA_lid_3"/>
    <property type="match status" value="1"/>
</dbReference>
<evidence type="ECO:0000256" key="3">
    <source>
        <dbReference type="ARBA" id="ARBA00022670"/>
    </source>
</evidence>
<dbReference type="FunFam" id="3.40.50.300:FF:000982">
    <property type="entry name" value="Inactive ATP-dependent zinc metalloprotease FTSHI 2 like"/>
    <property type="match status" value="1"/>
</dbReference>
<evidence type="ECO:0000313" key="7">
    <source>
        <dbReference type="Proteomes" id="UP000747399"/>
    </source>
</evidence>
<reference evidence="6" key="1">
    <citation type="journal article" date="2021" name="Proc. Natl. Acad. Sci. U.S.A.">
        <title>Three genomes in the algal genus Volvox reveal the fate of a haploid sex-determining region after a transition to homothallism.</title>
        <authorList>
            <person name="Yamamoto K."/>
            <person name="Hamaji T."/>
            <person name="Kawai-Toyooka H."/>
            <person name="Matsuzaki R."/>
            <person name="Takahashi F."/>
            <person name="Nishimura Y."/>
            <person name="Kawachi M."/>
            <person name="Noguchi H."/>
            <person name="Minakuchi Y."/>
            <person name="Umen J.G."/>
            <person name="Toyoda A."/>
            <person name="Nozaki H."/>
        </authorList>
    </citation>
    <scope>NUCLEOTIDE SEQUENCE</scope>
    <source>
        <strain evidence="6">NIES-3780</strain>
    </source>
</reference>
<organism evidence="6 7">
    <name type="scientific">Volvox africanus</name>
    <dbReference type="NCBI Taxonomy" id="51714"/>
    <lineage>
        <taxon>Eukaryota</taxon>
        <taxon>Viridiplantae</taxon>
        <taxon>Chlorophyta</taxon>
        <taxon>core chlorophytes</taxon>
        <taxon>Chlorophyceae</taxon>
        <taxon>CS clade</taxon>
        <taxon>Chlamydomonadales</taxon>
        <taxon>Volvocaceae</taxon>
        <taxon>Volvox</taxon>
    </lineage>
</organism>
<dbReference type="InterPro" id="IPR037219">
    <property type="entry name" value="Peptidase_M41-like"/>
</dbReference>
<dbReference type="GO" id="GO:0004222">
    <property type="term" value="F:metalloendopeptidase activity"/>
    <property type="evidence" value="ECO:0007669"/>
    <property type="project" value="InterPro"/>
</dbReference>
<dbReference type="InterPro" id="IPR003959">
    <property type="entry name" value="ATPase_AAA_core"/>
</dbReference>
<dbReference type="Gene3D" id="1.20.58.760">
    <property type="entry name" value="Peptidase M41"/>
    <property type="match status" value="1"/>
</dbReference>